<dbReference type="InterPro" id="IPR005220">
    <property type="entry name" value="CarO-like"/>
</dbReference>
<proteinExistence type="predicted"/>
<organism evidence="3 4">
    <name type="scientific">Selenobaculum gibii</name>
    <dbReference type="NCBI Taxonomy" id="3054208"/>
    <lineage>
        <taxon>Bacteria</taxon>
        <taxon>Bacillati</taxon>
        <taxon>Bacillota</taxon>
        <taxon>Negativicutes</taxon>
        <taxon>Selenomonadales</taxon>
        <taxon>Selenomonadaceae</taxon>
        <taxon>Selenobaculum</taxon>
    </lineage>
</organism>
<dbReference type="Gene3D" id="2.40.50.200">
    <property type="entry name" value="Bacterial OB-fold"/>
    <property type="match status" value="1"/>
</dbReference>
<feature type="signal peptide" evidence="2">
    <location>
        <begin position="1"/>
        <end position="21"/>
    </location>
</feature>
<reference evidence="3" key="1">
    <citation type="submission" date="2023-03" db="EMBL/GenBank/DDBJ databases">
        <title>Selenobaculum gbiensis gen. nov. sp. nov., a new bacterium isolated from the gut microbiota of IBD patient.</title>
        <authorList>
            <person name="Yeo S."/>
            <person name="Park H."/>
            <person name="Huh C.S."/>
        </authorList>
    </citation>
    <scope>NUCLEOTIDE SEQUENCE</scope>
    <source>
        <strain evidence="3">ICN-92133</strain>
    </source>
</reference>
<feature type="chain" id="PRO_5040913341" evidence="2">
    <location>
        <begin position="22"/>
        <end position="110"/>
    </location>
</feature>
<dbReference type="PANTHER" id="PTHR36571:SF1">
    <property type="entry name" value="PROTEIN YGIW"/>
    <property type="match status" value="1"/>
</dbReference>
<evidence type="ECO:0000313" key="3">
    <source>
        <dbReference type="EMBL" id="WIW70789.1"/>
    </source>
</evidence>
<gene>
    <name evidence="3" type="ORF">P3F81_00200</name>
</gene>
<keyword evidence="1 2" id="KW-0732">Signal</keyword>
<dbReference type="KEGG" id="sgbi:P3F81_00200"/>
<accession>A0A9Y2EVA4</accession>
<dbReference type="Pfam" id="PF04076">
    <property type="entry name" value="BOF"/>
    <property type="match status" value="1"/>
</dbReference>
<dbReference type="Proteomes" id="UP001243623">
    <property type="component" value="Chromosome"/>
</dbReference>
<dbReference type="EMBL" id="CP120678">
    <property type="protein sequence ID" value="WIW70789.1"/>
    <property type="molecule type" value="Genomic_DNA"/>
</dbReference>
<keyword evidence="4" id="KW-1185">Reference proteome</keyword>
<evidence type="ECO:0000313" key="4">
    <source>
        <dbReference type="Proteomes" id="UP001243623"/>
    </source>
</evidence>
<dbReference type="InterPro" id="IPR036700">
    <property type="entry name" value="BOBF_sf"/>
</dbReference>
<dbReference type="AlphaFoldDB" id="A0A9Y2EVA4"/>
<name>A0A9Y2EVA4_9FIRM</name>
<dbReference type="SUPFAM" id="SSF101756">
    <property type="entry name" value="Hypothetical protein YgiW"/>
    <property type="match status" value="1"/>
</dbReference>
<dbReference type="NCBIfam" id="NF033674">
    <property type="entry name" value="stress_OB_fold"/>
    <property type="match status" value="1"/>
</dbReference>
<evidence type="ECO:0000256" key="2">
    <source>
        <dbReference type="SAM" id="SignalP"/>
    </source>
</evidence>
<dbReference type="RefSeq" id="WP_309320506.1">
    <property type="nucleotide sequence ID" value="NZ_CP120678.1"/>
</dbReference>
<dbReference type="PANTHER" id="PTHR36571">
    <property type="entry name" value="PROTEIN YGIW"/>
    <property type="match status" value="1"/>
</dbReference>
<protein>
    <submittedName>
        <fullName evidence="3">NirD/YgiW/YdeI family stress tolerance protein</fullName>
    </submittedName>
</protein>
<evidence type="ECO:0000256" key="1">
    <source>
        <dbReference type="ARBA" id="ARBA00022729"/>
    </source>
</evidence>
<sequence length="110" mass="12181">MKKFGLILLIMIFFSSAVVFANATDYIASNIAAVKSQRIDGQSVVLEGQIIGCHDDGKMAFRDKTGDISVEISDDAYDGRDIMNVPVQIYGQVCADFYTIKIYVVDIEFL</sequence>